<feature type="repeat" description="TPR" evidence="8">
    <location>
        <begin position="249"/>
        <end position="282"/>
    </location>
</feature>
<dbReference type="GO" id="GO:0097363">
    <property type="term" value="F:protein O-acetylglucosaminyltransferase activity"/>
    <property type="evidence" value="ECO:0007669"/>
    <property type="project" value="UniProtKB-EC"/>
</dbReference>
<feature type="repeat" description="TPR" evidence="8">
    <location>
        <begin position="351"/>
        <end position="384"/>
    </location>
</feature>
<dbReference type="SMART" id="SM00028">
    <property type="entry name" value="TPR"/>
    <property type="match status" value="11"/>
</dbReference>
<evidence type="ECO:0000256" key="1">
    <source>
        <dbReference type="ARBA" id="ARBA00004922"/>
    </source>
</evidence>
<feature type="repeat" description="TPR" evidence="8">
    <location>
        <begin position="283"/>
        <end position="316"/>
    </location>
</feature>
<dbReference type="AlphaFoldDB" id="A0A2X0QT11"/>
<dbReference type="UniPathway" id="UPA00378"/>
<reference evidence="10" key="1">
    <citation type="submission" date="2018-05" db="EMBL/GenBank/DDBJ databases">
        <authorList>
            <person name="Lanie J.A."/>
            <person name="Ng W.-L."/>
            <person name="Kazmierczak K.M."/>
            <person name="Andrzejewski T.M."/>
            <person name="Davidsen T.M."/>
            <person name="Wayne K.J."/>
            <person name="Tettelin H."/>
            <person name="Glass J.I."/>
            <person name="Rusch D."/>
            <person name="Podicherti R."/>
            <person name="Tsui H.-C.T."/>
            <person name="Winkler M.E."/>
        </authorList>
    </citation>
    <scope>NUCLEOTIDE SEQUENCE</scope>
    <source>
        <strain evidence="10">KNB</strain>
    </source>
</reference>
<evidence type="ECO:0000256" key="2">
    <source>
        <dbReference type="ARBA" id="ARBA00005386"/>
    </source>
</evidence>
<keyword evidence="5" id="KW-0808">Transferase</keyword>
<protein>
    <recommendedName>
        <fullName evidence="3">protein O-GlcNAc transferase</fullName>
        <ecNumber evidence="3">2.4.1.255</ecNumber>
    </recommendedName>
</protein>
<evidence type="ECO:0000313" key="10">
    <source>
        <dbReference type="EMBL" id="SPS04607.1"/>
    </source>
</evidence>
<organism evidence="10">
    <name type="scientific">Candidatus Nitrotoga fabula</name>
    <dbReference type="NCBI Taxonomy" id="2182327"/>
    <lineage>
        <taxon>Bacteria</taxon>
        <taxon>Pseudomonadati</taxon>
        <taxon>Pseudomonadota</taxon>
        <taxon>Betaproteobacteria</taxon>
        <taxon>Nitrosomonadales</taxon>
        <taxon>Gallionellaceae</taxon>
        <taxon>Candidatus Nitrotoga</taxon>
    </lineage>
</organism>
<dbReference type="PANTHER" id="PTHR44366">
    <property type="entry name" value="UDP-N-ACETYLGLUCOSAMINE--PEPTIDE N-ACETYLGLUCOSAMINYLTRANSFERASE 110 KDA SUBUNIT"/>
    <property type="match status" value="1"/>
</dbReference>
<comment type="similarity">
    <text evidence="2">Belongs to the glycosyltransferase 41 family. O-GlcNAc transferase subfamily.</text>
</comment>
<feature type="domain" description="O-GlcNAc transferase C-terminal" evidence="9">
    <location>
        <begin position="626"/>
        <end position="813"/>
    </location>
</feature>
<dbReference type="Gene3D" id="3.40.50.2000">
    <property type="entry name" value="Glycogen Phosphorylase B"/>
    <property type="match status" value="1"/>
</dbReference>
<evidence type="ECO:0000256" key="4">
    <source>
        <dbReference type="ARBA" id="ARBA00022676"/>
    </source>
</evidence>
<dbReference type="Pfam" id="PF13414">
    <property type="entry name" value="TPR_11"/>
    <property type="match status" value="3"/>
</dbReference>
<dbReference type="Pfam" id="PF13844">
    <property type="entry name" value="Glyco_transf_41"/>
    <property type="match status" value="2"/>
</dbReference>
<dbReference type="PROSITE" id="PS50293">
    <property type="entry name" value="TPR_REGION"/>
    <property type="match status" value="2"/>
</dbReference>
<evidence type="ECO:0000256" key="5">
    <source>
        <dbReference type="ARBA" id="ARBA00022679"/>
    </source>
</evidence>
<dbReference type="EMBL" id="LS423452">
    <property type="protein sequence ID" value="SPS04607.1"/>
    <property type="molecule type" value="Genomic_DNA"/>
</dbReference>
<keyword evidence="4" id="KW-0328">Glycosyltransferase</keyword>
<feature type="repeat" description="TPR" evidence="8">
    <location>
        <begin position="79"/>
        <end position="112"/>
    </location>
</feature>
<dbReference type="Gene3D" id="3.40.50.11380">
    <property type="match status" value="1"/>
</dbReference>
<dbReference type="PROSITE" id="PS50005">
    <property type="entry name" value="TPR"/>
    <property type="match status" value="10"/>
</dbReference>
<feature type="repeat" description="TPR" evidence="8">
    <location>
        <begin position="181"/>
        <end position="214"/>
    </location>
</feature>
<dbReference type="Pfam" id="PF00515">
    <property type="entry name" value="TPR_1"/>
    <property type="match status" value="1"/>
</dbReference>
<sequence>MAKSGYSAGFVQDKISEARNLHQKGHIAQAKVLYEEILKVQPGNPDMLHLLGLIAAQTRNFRHAVDLIEKAIQIRPDHAVYYCTRGKALKELGQLKDALASFDRAIAIKPDYAEAYFNCGVILNEMKQPVVALSCFERVIAIKPDHAEALFHRGYTLHMLKQPAAAIASYDRAIAIQPDYADAYVNRGVVLKELKQLDAAIASFDQAIAIRPDFAEAYSNRGLAQNERKHWGPALDSFDQAIVIKPNYAEAYSNRGIALYGLRKTDAALASFDRAIALAPDYAEAYSNRGLVLSELKQLESAQASLKEAIALKPDYAEAYVNLGLVLKKQGKSDAALASFDRAIAIKADYAEAHFNRGNILDDMVQLDAALDSYEQAMIYKPDCEFLFGTWLHMKHRLCDWQNHGENLHNFQEQIFLGKSITPAFPVLALFDFPALQRLAAEISVTAQRLSENTLGSLNRKCRNDKIRIGYYSADFHNHATAYLMAGMFESHDSSRFELIGFSFGPDKHDEMRQRIAPVFSRFIDVRNMSDREIAMRSRELGIDIAIDLKGYTQDMRVGIFAERCAPIQVNYLGYPGTMGAPFIDYIIADRVLIPEEAQQHYTEKIVYLPNSYQVNDARREISGRVFTREECGLPKEGFIYCCFNNNFKIMPEMFETWMRVLKNVPGSYLWLLEDNPTAVRNLRKEAERRGVNENRLIFAKRIPLPEHLSRHRLADVFLDTLPYNAHTTASDALWAGLPVLTCIGTSFAGRVAASLLNAIGLQELIVQTRQQYETKAIELATEPGMLAAIRKKLAQNRLTTPLFDTKLFTQNLESAYTAMYERYLSDLPPENIEIF</sequence>
<keyword evidence="7 8" id="KW-0802">TPR repeat</keyword>
<keyword evidence="6" id="KW-0677">Repeat</keyword>
<proteinExistence type="inferred from homology"/>
<dbReference type="InterPro" id="IPR019734">
    <property type="entry name" value="TPR_rpt"/>
</dbReference>
<dbReference type="InterPro" id="IPR037919">
    <property type="entry name" value="OGT"/>
</dbReference>
<name>A0A2X0QT11_9PROT</name>
<feature type="repeat" description="TPR" evidence="8">
    <location>
        <begin position="113"/>
        <end position="146"/>
    </location>
</feature>
<feature type="repeat" description="TPR" evidence="8">
    <location>
        <begin position="317"/>
        <end position="350"/>
    </location>
</feature>
<evidence type="ECO:0000256" key="6">
    <source>
        <dbReference type="ARBA" id="ARBA00022737"/>
    </source>
</evidence>
<feature type="repeat" description="TPR" evidence="8">
    <location>
        <begin position="215"/>
        <end position="248"/>
    </location>
</feature>
<evidence type="ECO:0000256" key="3">
    <source>
        <dbReference type="ARBA" id="ARBA00011970"/>
    </source>
</evidence>
<dbReference type="InterPro" id="IPR011990">
    <property type="entry name" value="TPR-like_helical_dom_sf"/>
</dbReference>
<feature type="repeat" description="TPR" evidence="8">
    <location>
        <begin position="45"/>
        <end position="78"/>
    </location>
</feature>
<dbReference type="Pfam" id="PF13432">
    <property type="entry name" value="TPR_16"/>
    <property type="match status" value="2"/>
</dbReference>
<comment type="pathway">
    <text evidence="1">Protein modification; protein glycosylation.</text>
</comment>
<dbReference type="EC" id="2.4.1.255" evidence="3"/>
<dbReference type="SUPFAM" id="SSF48452">
    <property type="entry name" value="TPR-like"/>
    <property type="match status" value="2"/>
</dbReference>
<dbReference type="Gene3D" id="1.25.40.10">
    <property type="entry name" value="Tetratricopeptide repeat domain"/>
    <property type="match status" value="5"/>
</dbReference>
<evidence type="ECO:0000259" key="9">
    <source>
        <dbReference type="Pfam" id="PF13844"/>
    </source>
</evidence>
<feature type="repeat" description="TPR" evidence="8">
    <location>
        <begin position="147"/>
        <end position="180"/>
    </location>
</feature>
<dbReference type="GO" id="GO:0006493">
    <property type="term" value="P:protein O-linked glycosylation"/>
    <property type="evidence" value="ECO:0007669"/>
    <property type="project" value="InterPro"/>
</dbReference>
<gene>
    <name evidence="10" type="ORF">NITFAB_0196</name>
</gene>
<feature type="domain" description="O-GlcNAc transferase C-terminal" evidence="9">
    <location>
        <begin position="461"/>
        <end position="620"/>
    </location>
</feature>
<evidence type="ECO:0000256" key="7">
    <source>
        <dbReference type="ARBA" id="ARBA00022803"/>
    </source>
</evidence>
<accession>A0A2X0QT11</accession>
<evidence type="ECO:0000256" key="8">
    <source>
        <dbReference type="PROSITE-ProRule" id="PRU00339"/>
    </source>
</evidence>
<dbReference type="InterPro" id="IPR029489">
    <property type="entry name" value="OGT/SEC/SPY_C"/>
</dbReference>
<dbReference type="PANTHER" id="PTHR44366:SF1">
    <property type="entry name" value="UDP-N-ACETYLGLUCOSAMINE--PEPTIDE N-ACETYLGLUCOSAMINYLTRANSFERASE 110 KDA SUBUNIT"/>
    <property type="match status" value="1"/>
</dbReference>